<dbReference type="AlphaFoldDB" id="A0A0E0KZ05"/>
<dbReference type="EnsemblPlants" id="OPUNC05G04390.1">
    <property type="protein sequence ID" value="OPUNC05G04390.1"/>
    <property type="gene ID" value="OPUNC05G04390"/>
</dbReference>
<evidence type="ECO:0000256" key="1">
    <source>
        <dbReference type="SAM" id="MobiDB-lite"/>
    </source>
</evidence>
<organism evidence="2">
    <name type="scientific">Oryza punctata</name>
    <name type="common">Red rice</name>
    <dbReference type="NCBI Taxonomy" id="4537"/>
    <lineage>
        <taxon>Eukaryota</taxon>
        <taxon>Viridiplantae</taxon>
        <taxon>Streptophyta</taxon>
        <taxon>Embryophyta</taxon>
        <taxon>Tracheophyta</taxon>
        <taxon>Spermatophyta</taxon>
        <taxon>Magnoliopsida</taxon>
        <taxon>Liliopsida</taxon>
        <taxon>Poales</taxon>
        <taxon>Poaceae</taxon>
        <taxon>BOP clade</taxon>
        <taxon>Oryzoideae</taxon>
        <taxon>Oryzeae</taxon>
        <taxon>Oryzinae</taxon>
        <taxon>Oryza</taxon>
    </lineage>
</organism>
<dbReference type="Gramene" id="OPUNC05G04390.1">
    <property type="protein sequence ID" value="OPUNC05G04390.1"/>
    <property type="gene ID" value="OPUNC05G04390"/>
</dbReference>
<name>A0A0E0KZ05_ORYPU</name>
<feature type="region of interest" description="Disordered" evidence="1">
    <location>
        <begin position="49"/>
        <end position="102"/>
    </location>
</feature>
<evidence type="ECO:0000313" key="3">
    <source>
        <dbReference type="Proteomes" id="UP000026962"/>
    </source>
</evidence>
<feature type="compositionally biased region" description="Polar residues" evidence="1">
    <location>
        <begin position="61"/>
        <end position="78"/>
    </location>
</feature>
<reference evidence="2" key="2">
    <citation type="submission" date="2018-05" db="EMBL/GenBank/DDBJ databases">
        <title>OpunRS2 (Oryza punctata Reference Sequence Version 2).</title>
        <authorList>
            <person name="Zhang J."/>
            <person name="Kudrna D."/>
            <person name="Lee S."/>
            <person name="Talag J."/>
            <person name="Welchert J."/>
            <person name="Wing R.A."/>
        </authorList>
    </citation>
    <scope>NUCLEOTIDE SEQUENCE [LARGE SCALE GENOMIC DNA]</scope>
</reference>
<reference evidence="2" key="1">
    <citation type="submission" date="2015-04" db="UniProtKB">
        <authorList>
            <consortium name="EnsemblPlants"/>
        </authorList>
    </citation>
    <scope>IDENTIFICATION</scope>
</reference>
<evidence type="ECO:0000313" key="2">
    <source>
        <dbReference type="EnsemblPlants" id="OPUNC05G04390.1"/>
    </source>
</evidence>
<protein>
    <submittedName>
        <fullName evidence="2">Uncharacterized protein</fullName>
    </submittedName>
</protein>
<sequence length="102" mass="11019">MARSIGVPAISKLRFNALCTAMTNLALDARVSEEACIIVSAGIRNLQGMIATPHPDGMHDQQGNLPTQQDPSSSAKEPTNQEKDRETSGKNSQDEANRRTNN</sequence>
<dbReference type="Proteomes" id="UP000026962">
    <property type="component" value="Chromosome 5"/>
</dbReference>
<feature type="compositionally biased region" description="Basic and acidic residues" evidence="1">
    <location>
        <begin position="79"/>
        <end position="102"/>
    </location>
</feature>
<proteinExistence type="predicted"/>
<keyword evidence="3" id="KW-1185">Reference proteome</keyword>
<accession>A0A0E0KZ05</accession>
<dbReference type="HOGENOM" id="CLU_2282025_0_0_1"/>